<dbReference type="AlphaFoldDB" id="A0A060YV17"/>
<evidence type="ECO:0000259" key="2">
    <source>
        <dbReference type="PROSITE" id="PS50025"/>
    </source>
</evidence>
<name>A0A060YV17_ONCMY</name>
<dbReference type="InterPro" id="IPR013320">
    <property type="entry name" value="ConA-like_dom_sf"/>
</dbReference>
<gene>
    <name evidence="3" type="ORF">GSONMT00000156001</name>
</gene>
<dbReference type="PROSITE" id="PS50025">
    <property type="entry name" value="LAM_G_DOMAIN"/>
    <property type="match status" value="1"/>
</dbReference>
<dbReference type="SUPFAM" id="SSF49899">
    <property type="entry name" value="Concanavalin A-like lectins/glucanases"/>
    <property type="match status" value="1"/>
</dbReference>
<organism evidence="3 4">
    <name type="scientific">Oncorhynchus mykiss</name>
    <name type="common">Rainbow trout</name>
    <name type="synonym">Salmo gairdneri</name>
    <dbReference type="NCBI Taxonomy" id="8022"/>
    <lineage>
        <taxon>Eukaryota</taxon>
        <taxon>Metazoa</taxon>
        <taxon>Chordata</taxon>
        <taxon>Craniata</taxon>
        <taxon>Vertebrata</taxon>
        <taxon>Euteleostomi</taxon>
        <taxon>Actinopterygii</taxon>
        <taxon>Neopterygii</taxon>
        <taxon>Teleostei</taxon>
        <taxon>Protacanthopterygii</taxon>
        <taxon>Salmoniformes</taxon>
        <taxon>Salmonidae</taxon>
        <taxon>Salmoninae</taxon>
        <taxon>Oncorhynchus</taxon>
    </lineage>
</organism>
<dbReference type="EMBL" id="FR913988">
    <property type="protein sequence ID" value="CDQ92850.1"/>
    <property type="molecule type" value="Genomic_DNA"/>
</dbReference>
<evidence type="ECO:0000256" key="1">
    <source>
        <dbReference type="PROSITE-ProRule" id="PRU00122"/>
    </source>
</evidence>
<dbReference type="Pfam" id="PF00054">
    <property type="entry name" value="Laminin_G_1"/>
    <property type="match status" value="1"/>
</dbReference>
<feature type="domain" description="Laminin G" evidence="2">
    <location>
        <begin position="1"/>
        <end position="113"/>
    </location>
</feature>
<evidence type="ECO:0000313" key="4">
    <source>
        <dbReference type="Proteomes" id="UP000193380"/>
    </source>
</evidence>
<reference evidence="3" key="1">
    <citation type="journal article" date="2014" name="Nat. Commun.">
        <title>The rainbow trout genome provides novel insights into evolution after whole-genome duplication in vertebrates.</title>
        <authorList>
            <person name="Berthelot C."/>
            <person name="Brunet F."/>
            <person name="Chalopin D."/>
            <person name="Juanchich A."/>
            <person name="Bernard M."/>
            <person name="Noel B."/>
            <person name="Bento P."/>
            <person name="Da Silva C."/>
            <person name="Labadie K."/>
            <person name="Alberti A."/>
            <person name="Aury J.M."/>
            <person name="Louis A."/>
            <person name="Dehais P."/>
            <person name="Bardou P."/>
            <person name="Montfort J."/>
            <person name="Klopp C."/>
            <person name="Cabau C."/>
            <person name="Gaspin C."/>
            <person name="Thorgaard G.H."/>
            <person name="Boussaha M."/>
            <person name="Quillet E."/>
            <person name="Guyomard R."/>
            <person name="Galiana D."/>
            <person name="Bobe J."/>
            <person name="Volff J.N."/>
            <person name="Genet C."/>
            <person name="Wincker P."/>
            <person name="Jaillon O."/>
            <person name="Roest Crollius H."/>
            <person name="Guiguen Y."/>
        </authorList>
    </citation>
    <scope>NUCLEOTIDE SEQUENCE [LARGE SCALE GENOMIC DNA]</scope>
</reference>
<dbReference type="PANTHER" id="PTHR15036:SF83">
    <property type="entry name" value="AGRIN"/>
    <property type="match status" value="1"/>
</dbReference>
<accession>A0A060YV17</accession>
<evidence type="ECO:0000313" key="3">
    <source>
        <dbReference type="EMBL" id="CDQ92850.1"/>
    </source>
</evidence>
<dbReference type="InterPro" id="IPR001791">
    <property type="entry name" value="Laminin_G"/>
</dbReference>
<reference evidence="3" key="2">
    <citation type="submission" date="2014-03" db="EMBL/GenBank/DDBJ databases">
        <authorList>
            <person name="Genoscope - CEA"/>
        </authorList>
    </citation>
    <scope>NUCLEOTIDE SEQUENCE</scope>
</reference>
<proteinExistence type="predicted"/>
<dbReference type="Proteomes" id="UP000193380">
    <property type="component" value="Unassembled WGS sequence"/>
</dbReference>
<dbReference type="PaxDb" id="8022-A0A060YV17"/>
<dbReference type="STRING" id="8022.A0A060YV17"/>
<sequence length="120" mass="12748">MTYDLGSKPVVLHSTVRVNTNSWICVKASRARRDGSLQVGNEAAVTGSSPLTATQLDTDGALWLGGLEELMVAHRLPKAYSTGFVGCVKNVVVDGMGLHLVEDALNSPKILHCSAAEDKK</sequence>
<protein>
    <recommendedName>
        <fullName evidence="2">Laminin G domain-containing protein</fullName>
    </recommendedName>
</protein>
<dbReference type="InterPro" id="IPR050372">
    <property type="entry name" value="Neurexin-related_CASP"/>
</dbReference>
<comment type="caution">
    <text evidence="1">Lacks conserved residue(s) required for the propagation of feature annotation.</text>
</comment>
<dbReference type="Gene3D" id="2.60.120.200">
    <property type="match status" value="1"/>
</dbReference>
<dbReference type="PANTHER" id="PTHR15036">
    <property type="entry name" value="PIKACHURIN-LIKE PROTEIN"/>
    <property type="match status" value="1"/>
</dbReference>
<dbReference type="CDD" id="cd00110">
    <property type="entry name" value="LamG"/>
    <property type="match status" value="1"/>
</dbReference>